<dbReference type="Gene3D" id="3.40.309.10">
    <property type="entry name" value="Aldehyde Dehydrogenase, Chain A, domain 2"/>
    <property type="match status" value="1"/>
</dbReference>
<dbReference type="PANTHER" id="PTHR43111">
    <property type="entry name" value="ALDEHYDE DEHYDROGENASE B-RELATED"/>
    <property type="match status" value="1"/>
</dbReference>
<reference evidence="3 4" key="1">
    <citation type="submission" date="2024-01" db="EMBL/GenBank/DDBJ databases">
        <authorList>
            <person name="Allen C."/>
            <person name="Tagirdzhanova G."/>
        </authorList>
    </citation>
    <scope>NUCLEOTIDE SEQUENCE [LARGE SCALE GENOMIC DNA]</scope>
</reference>
<feature type="transmembrane region" description="Helical" evidence="1">
    <location>
        <begin position="119"/>
        <end position="141"/>
    </location>
</feature>
<organism evidence="3 4">
    <name type="scientific">Sporothrix bragantina</name>
    <dbReference type="NCBI Taxonomy" id="671064"/>
    <lineage>
        <taxon>Eukaryota</taxon>
        <taxon>Fungi</taxon>
        <taxon>Dikarya</taxon>
        <taxon>Ascomycota</taxon>
        <taxon>Pezizomycotina</taxon>
        <taxon>Sordariomycetes</taxon>
        <taxon>Sordariomycetidae</taxon>
        <taxon>Ophiostomatales</taxon>
        <taxon>Ophiostomataceae</taxon>
        <taxon>Sporothrix</taxon>
    </lineage>
</organism>
<dbReference type="InterPro" id="IPR015590">
    <property type="entry name" value="Aldehyde_DH_dom"/>
</dbReference>
<feature type="transmembrane region" description="Helical" evidence="1">
    <location>
        <begin position="462"/>
        <end position="485"/>
    </location>
</feature>
<accession>A0ABP0CNX5</accession>
<feature type="domain" description="Aldehyde dehydrogenase" evidence="2">
    <location>
        <begin position="24"/>
        <end position="159"/>
    </location>
</feature>
<keyword evidence="4" id="KW-1185">Reference proteome</keyword>
<dbReference type="InterPro" id="IPR016161">
    <property type="entry name" value="Ald_DH/histidinol_DH"/>
</dbReference>
<name>A0ABP0CNX5_9PEZI</name>
<evidence type="ECO:0000313" key="4">
    <source>
        <dbReference type="Proteomes" id="UP001642406"/>
    </source>
</evidence>
<proteinExistence type="predicted"/>
<keyword evidence="1" id="KW-1133">Transmembrane helix</keyword>
<dbReference type="Gene3D" id="3.40.605.10">
    <property type="entry name" value="Aldehyde Dehydrogenase, Chain A, domain 1"/>
    <property type="match status" value="1"/>
</dbReference>
<dbReference type="PANTHER" id="PTHR43111:SF1">
    <property type="entry name" value="ALDEHYDE DEHYDROGENASE B-RELATED"/>
    <property type="match status" value="1"/>
</dbReference>
<evidence type="ECO:0000256" key="1">
    <source>
        <dbReference type="SAM" id="Phobius"/>
    </source>
</evidence>
<dbReference type="SUPFAM" id="SSF53720">
    <property type="entry name" value="ALDH-like"/>
    <property type="match status" value="1"/>
</dbReference>
<dbReference type="InterPro" id="IPR016163">
    <property type="entry name" value="Ald_DH_C"/>
</dbReference>
<protein>
    <recommendedName>
        <fullName evidence="2">Aldehyde dehydrogenase domain-containing protein</fullName>
    </recommendedName>
</protein>
<dbReference type="Pfam" id="PF00171">
    <property type="entry name" value="Aldedh"/>
    <property type="match status" value="1"/>
</dbReference>
<dbReference type="InterPro" id="IPR016162">
    <property type="entry name" value="Ald_DH_N"/>
</dbReference>
<evidence type="ECO:0000259" key="2">
    <source>
        <dbReference type="Pfam" id="PF00171"/>
    </source>
</evidence>
<keyword evidence="1" id="KW-0472">Membrane</keyword>
<sequence>MDNSPSSGKAMPYYRLRAAAIDGRATNIYFRRNQLRRLNNELLAKKTELMTAIVNDSGNTNAEALAEFYLTLSALNTYFGGLDPQDELQNEYRIANGKDAVDARQAVGIAYIEPATHSYLYSVVVPIAAAVAAGNCVLVVIEQTLKTLPGLLQSLLKKALDPETVEIAPSKVHDKGFLDAYVQVIQTGRPDNISPPILYSQPDGLAIGVVDRTANMEEAAKALVAARFSFGGTSCYAPDVVLVNEHVKTGFLNAAIQHSIQYLTKDSGSPSETTRRFEKKDRKSSEESDVVQVITSGSNGEILFVKDRAILLKLRKIRRKALYVHSVTSMDDAINLADSLSAEAPPALATYVFGAPASCKYLSQFIASHATFVNHIPREMLIGPAAPMHIPVSPSVRYPVNAFTTPRPAFFNKSTVTHELEGILADGSRQAILQKQLELMKKLEVPPDRPVKQMIGFFEQGILVGLGTVATPILLALGTAGYLGVTRVLLPKVRG</sequence>
<comment type="caution">
    <text evidence="3">The sequence shown here is derived from an EMBL/GenBank/DDBJ whole genome shotgun (WGS) entry which is preliminary data.</text>
</comment>
<gene>
    <name evidence="3" type="ORF">SBRCBS47491_008729</name>
</gene>
<evidence type="ECO:0000313" key="3">
    <source>
        <dbReference type="EMBL" id="CAK7233785.1"/>
    </source>
</evidence>
<dbReference type="EMBL" id="CAWUHC010000119">
    <property type="protein sequence ID" value="CAK7233785.1"/>
    <property type="molecule type" value="Genomic_DNA"/>
</dbReference>
<dbReference type="Proteomes" id="UP001642406">
    <property type="component" value="Unassembled WGS sequence"/>
</dbReference>
<keyword evidence="1" id="KW-0812">Transmembrane</keyword>